<sequence>METAPGITSDENGELVDQTLYKCMIGSLMYLTASRLDIMHATCTPVLGIWYPANQTCKLVAFSNSDYAGCSLTRKSTSGGCQFFANCLVSWQSKKQTSVSNSAAEAEYIAAAHCTSQILWLQQQLLDFGITEL</sequence>
<dbReference type="CDD" id="cd09272">
    <property type="entry name" value="RNase_HI_RT_Ty1"/>
    <property type="match status" value="1"/>
</dbReference>
<accession>A0A5N6PS58</accession>
<proteinExistence type="predicted"/>
<name>A0A5N6PS58_9ASTR</name>
<dbReference type="PANTHER" id="PTHR11439:SF509">
    <property type="entry name" value="RNA-DIRECTED DNA POLYMERASE"/>
    <property type="match status" value="1"/>
</dbReference>
<gene>
    <name evidence="1" type="ORF">E3N88_07624</name>
</gene>
<keyword evidence="2" id="KW-1185">Reference proteome</keyword>
<dbReference type="Proteomes" id="UP000326396">
    <property type="component" value="Linkage Group LG11"/>
</dbReference>
<evidence type="ECO:0000313" key="2">
    <source>
        <dbReference type="Proteomes" id="UP000326396"/>
    </source>
</evidence>
<protein>
    <recommendedName>
        <fullName evidence="3">Reverse transcriptase Ty1/copia-type domain-containing protein</fullName>
    </recommendedName>
</protein>
<comment type="caution">
    <text evidence="1">The sequence shown here is derived from an EMBL/GenBank/DDBJ whole genome shotgun (WGS) entry which is preliminary data.</text>
</comment>
<reference evidence="1 2" key="1">
    <citation type="submission" date="2019-05" db="EMBL/GenBank/DDBJ databases">
        <title>Mikania micrantha, genome provides insights into the molecular mechanism of rapid growth.</title>
        <authorList>
            <person name="Liu B."/>
        </authorList>
    </citation>
    <scope>NUCLEOTIDE SEQUENCE [LARGE SCALE GENOMIC DNA]</scope>
    <source>
        <strain evidence="1">NLD-2019</strain>
        <tissue evidence="1">Leaf</tissue>
    </source>
</reference>
<dbReference type="EMBL" id="SZYD01000003">
    <property type="protein sequence ID" value="KAD6796728.1"/>
    <property type="molecule type" value="Genomic_DNA"/>
</dbReference>
<dbReference type="AlphaFoldDB" id="A0A5N6PS58"/>
<evidence type="ECO:0000313" key="1">
    <source>
        <dbReference type="EMBL" id="KAD6796728.1"/>
    </source>
</evidence>
<organism evidence="1 2">
    <name type="scientific">Mikania micrantha</name>
    <name type="common">bitter vine</name>
    <dbReference type="NCBI Taxonomy" id="192012"/>
    <lineage>
        <taxon>Eukaryota</taxon>
        <taxon>Viridiplantae</taxon>
        <taxon>Streptophyta</taxon>
        <taxon>Embryophyta</taxon>
        <taxon>Tracheophyta</taxon>
        <taxon>Spermatophyta</taxon>
        <taxon>Magnoliopsida</taxon>
        <taxon>eudicotyledons</taxon>
        <taxon>Gunneridae</taxon>
        <taxon>Pentapetalae</taxon>
        <taxon>asterids</taxon>
        <taxon>campanulids</taxon>
        <taxon>Asterales</taxon>
        <taxon>Asteraceae</taxon>
        <taxon>Asteroideae</taxon>
        <taxon>Heliantheae alliance</taxon>
        <taxon>Eupatorieae</taxon>
        <taxon>Mikania</taxon>
    </lineage>
</organism>
<dbReference type="PANTHER" id="PTHR11439">
    <property type="entry name" value="GAG-POL-RELATED RETROTRANSPOSON"/>
    <property type="match status" value="1"/>
</dbReference>
<evidence type="ECO:0008006" key="3">
    <source>
        <dbReference type="Google" id="ProtNLM"/>
    </source>
</evidence>
<dbReference type="OrthoDB" id="414945at2759"/>